<proteinExistence type="predicted"/>
<organism evidence="1 2">
    <name type="scientific">Citrobacter portucalensis</name>
    <dbReference type="NCBI Taxonomy" id="1639133"/>
    <lineage>
        <taxon>Bacteria</taxon>
        <taxon>Pseudomonadati</taxon>
        <taxon>Pseudomonadota</taxon>
        <taxon>Gammaproteobacteria</taxon>
        <taxon>Enterobacterales</taxon>
        <taxon>Enterobacteriaceae</taxon>
        <taxon>Citrobacter</taxon>
        <taxon>Citrobacter freundii complex</taxon>
    </lineage>
</organism>
<dbReference type="RefSeq" id="WP_097437033.1">
    <property type="nucleotide sequence ID" value="NZ_JANDBG010000001.1"/>
</dbReference>
<evidence type="ECO:0000313" key="2">
    <source>
        <dbReference type="Proteomes" id="UP001207430"/>
    </source>
</evidence>
<reference evidence="1" key="1">
    <citation type="submission" date="2022-07" db="EMBL/GenBank/DDBJ databases">
        <title>Genome Sequence of Citrobacter portucalensis from Edible Snails.</title>
        <authorList>
            <person name="Okafor A.C."/>
            <person name="Ogbo F.C."/>
            <person name="Ruppitsch W."/>
            <person name="Allerberger F."/>
        </authorList>
    </citation>
    <scope>NUCLEOTIDE SEQUENCE</scope>
    <source>
        <strain evidence="1">Igbk 7</strain>
    </source>
</reference>
<comment type="caution">
    <text evidence="1">The sequence shown here is derived from an EMBL/GenBank/DDBJ whole genome shotgun (WGS) entry which is preliminary data.</text>
</comment>
<dbReference type="EMBL" id="JANDBG010000001">
    <property type="protein sequence ID" value="MCX9000092.1"/>
    <property type="molecule type" value="Genomic_DNA"/>
</dbReference>
<sequence length="141" mass="15620">MSIYLDVEKMVERIDQRDLSRSTLQGQRSRFKAAGRTAEAEAIGKALEMTRSSASGVLRQSQRLAGKITEMDAEKAIELKATVSLFASKSTDMQASIVLAFQSLFEAKGVPMEYDEVMAFIMLQAADQFERITGELPVIVH</sequence>
<gene>
    <name evidence="1" type="ORF">NLN86_00225</name>
</gene>
<dbReference type="Proteomes" id="UP001207430">
    <property type="component" value="Unassembled WGS sequence"/>
</dbReference>
<name>A0AAW5VUF1_9ENTR</name>
<accession>A0AAW5VUF1</accession>
<dbReference type="AlphaFoldDB" id="A0AAW5VUF1"/>
<evidence type="ECO:0000313" key="1">
    <source>
        <dbReference type="EMBL" id="MCX9000092.1"/>
    </source>
</evidence>
<protein>
    <submittedName>
        <fullName evidence="1">Uncharacterized protein</fullName>
    </submittedName>
</protein>